<comment type="function">
    <text evidence="19">Catalyzes the formation of NAD(+) from nicotinamide mononucleotide (NMN) and ATP. Can also use the deamidated form; nicotinic acid mononucleotide (NaMN) as substrate with the same efficiency. Can use triazofurin monophosphate (TrMP) as substrate. Can also use GTP and ITP as nucleotide donors. Also catalyzes the reverse reaction, i.e. the pyrophosphorolytic cleavage of NAD(+). For the pyrophosphorolytic activity, can use NAD(+), NADH, NaAD, nicotinic acid adenine dinucleotide phosphate (NHD), nicotinamide guanine dinucleotide (NGD) as substrates. Fails to cleave phosphorylated dinucleotides NADP(+), NADPH and NaADP(+). Protects against axonal degeneration following injury. May be involved in the maintenance of axonal integrity. Also functions as a stress-response chaperone protein that prevents toxic aggregation of proteins; this function may be independent of its NAD(+) synthesis activity.</text>
</comment>
<dbReference type="InterPro" id="IPR004821">
    <property type="entry name" value="Cyt_trans-like"/>
</dbReference>
<dbReference type="InterPro" id="IPR051182">
    <property type="entry name" value="Euk_NMN_adenylyltrnsfrase"/>
</dbReference>
<evidence type="ECO:0000256" key="4">
    <source>
        <dbReference type="ARBA" id="ARBA00004790"/>
    </source>
</evidence>
<name>A0AAN9Y1R6_9HEMI</name>
<evidence type="ECO:0000256" key="12">
    <source>
        <dbReference type="ARBA" id="ARBA00022989"/>
    </source>
</evidence>
<dbReference type="GO" id="GO:0007601">
    <property type="term" value="P:visual perception"/>
    <property type="evidence" value="ECO:0007669"/>
    <property type="project" value="InterPro"/>
</dbReference>
<comment type="pathway">
    <text evidence="4">Cofactor biosynthesis; NAD(+) biosynthesis.</text>
</comment>
<evidence type="ECO:0000256" key="9">
    <source>
        <dbReference type="ARBA" id="ARBA00022695"/>
    </source>
</evidence>
<dbReference type="Proteomes" id="UP001367676">
    <property type="component" value="Unassembled WGS sequence"/>
</dbReference>
<feature type="domain" description="G-protein coupled receptors family 3 profile" evidence="21">
    <location>
        <begin position="834"/>
        <end position="921"/>
    </location>
</feature>
<keyword evidence="15 20" id="KW-0472">Membrane</keyword>
<proteinExistence type="predicted"/>
<evidence type="ECO:0000256" key="19">
    <source>
        <dbReference type="ARBA" id="ARBA00093425"/>
    </source>
</evidence>
<evidence type="ECO:0000256" key="2">
    <source>
        <dbReference type="ARBA" id="ARBA00004141"/>
    </source>
</evidence>
<evidence type="ECO:0000256" key="3">
    <source>
        <dbReference type="ARBA" id="ARBA00004173"/>
    </source>
</evidence>
<dbReference type="Gene3D" id="3.40.50.2300">
    <property type="match status" value="1"/>
</dbReference>
<dbReference type="GO" id="GO:0004515">
    <property type="term" value="F:nicotinate-nucleotide adenylyltransferase activity"/>
    <property type="evidence" value="ECO:0007669"/>
    <property type="project" value="TreeGrafter"/>
</dbReference>
<gene>
    <name evidence="22" type="ORF">V9T40_013830</name>
</gene>
<evidence type="ECO:0000256" key="11">
    <source>
        <dbReference type="ARBA" id="ARBA00022840"/>
    </source>
</evidence>
<evidence type="ECO:0000256" key="5">
    <source>
        <dbReference type="ARBA" id="ARBA00011881"/>
    </source>
</evidence>
<comment type="caution">
    <text evidence="22">The sequence shown here is derived from an EMBL/GenBank/DDBJ whole genome shotgun (WGS) entry which is preliminary data.</text>
</comment>
<dbReference type="GO" id="GO:0000309">
    <property type="term" value="F:nicotinamide-nucleotide adenylyltransferase activity"/>
    <property type="evidence" value="ECO:0007669"/>
    <property type="project" value="TreeGrafter"/>
</dbReference>
<dbReference type="Gene3D" id="3.40.50.620">
    <property type="entry name" value="HUPs"/>
    <property type="match status" value="1"/>
</dbReference>
<protein>
    <recommendedName>
        <fullName evidence="16">Nicotinamide/nicotinic acid mononucleotide adenylyltransferase 3</fullName>
    </recommendedName>
    <alternativeName>
        <fullName evidence="17">Nicotinamide-nucleotide adenylyltransferase 3</fullName>
    </alternativeName>
    <alternativeName>
        <fullName evidence="18">Nicotinate-nucleotide adenylyltransferase 3</fullName>
    </alternativeName>
</protein>
<dbReference type="AlphaFoldDB" id="A0AAN9Y1R6"/>
<dbReference type="PRINTS" id="PR01223">
    <property type="entry name" value="BRIDEOF7LESS"/>
</dbReference>
<evidence type="ECO:0000313" key="23">
    <source>
        <dbReference type="Proteomes" id="UP001367676"/>
    </source>
</evidence>
<keyword evidence="9" id="KW-0548">Nucleotidyltransferase</keyword>
<evidence type="ECO:0000256" key="16">
    <source>
        <dbReference type="ARBA" id="ARBA00074013"/>
    </source>
</evidence>
<organism evidence="22 23">
    <name type="scientific">Parthenolecanium corni</name>
    <dbReference type="NCBI Taxonomy" id="536013"/>
    <lineage>
        <taxon>Eukaryota</taxon>
        <taxon>Metazoa</taxon>
        <taxon>Ecdysozoa</taxon>
        <taxon>Arthropoda</taxon>
        <taxon>Hexapoda</taxon>
        <taxon>Insecta</taxon>
        <taxon>Pterygota</taxon>
        <taxon>Neoptera</taxon>
        <taxon>Paraneoptera</taxon>
        <taxon>Hemiptera</taxon>
        <taxon>Sternorrhyncha</taxon>
        <taxon>Coccoidea</taxon>
        <taxon>Coccidae</taxon>
        <taxon>Parthenolecanium</taxon>
    </lineage>
</organism>
<evidence type="ECO:0000256" key="17">
    <source>
        <dbReference type="ARBA" id="ARBA00075132"/>
    </source>
</evidence>
<dbReference type="GO" id="GO:0005118">
    <property type="term" value="F:sevenless binding"/>
    <property type="evidence" value="ECO:0007669"/>
    <property type="project" value="InterPro"/>
</dbReference>
<feature type="transmembrane region" description="Helical" evidence="20">
    <location>
        <begin position="834"/>
        <end position="854"/>
    </location>
</feature>
<evidence type="ECO:0000256" key="8">
    <source>
        <dbReference type="ARBA" id="ARBA00022692"/>
    </source>
</evidence>
<keyword evidence="23" id="KW-1185">Reference proteome</keyword>
<evidence type="ECO:0000256" key="20">
    <source>
        <dbReference type="SAM" id="Phobius"/>
    </source>
</evidence>
<dbReference type="NCBIfam" id="TIGR00482">
    <property type="entry name" value="nicotinate (nicotinamide) nucleotide adenylyltransferase"/>
    <property type="match status" value="1"/>
</dbReference>
<accession>A0AAN9Y1R6</accession>
<dbReference type="InterPro" id="IPR017978">
    <property type="entry name" value="GPCR_3_C"/>
</dbReference>
<dbReference type="InterPro" id="IPR005248">
    <property type="entry name" value="NadD/NMNAT"/>
</dbReference>
<keyword evidence="13" id="KW-0520">NAD</keyword>
<dbReference type="PROSITE" id="PS50259">
    <property type="entry name" value="G_PROTEIN_RECEP_F3_4"/>
    <property type="match status" value="1"/>
</dbReference>
<dbReference type="PANTHER" id="PTHR12039:SF0">
    <property type="entry name" value="NICOTINAMIDE-NUCLEOTIDE ADENYLYLTRANSFERASE"/>
    <property type="match status" value="1"/>
</dbReference>
<dbReference type="InterPro" id="IPR014729">
    <property type="entry name" value="Rossmann-like_a/b/a_fold"/>
</dbReference>
<evidence type="ECO:0000313" key="22">
    <source>
        <dbReference type="EMBL" id="KAK7582385.1"/>
    </source>
</evidence>
<dbReference type="GO" id="GO:0005524">
    <property type="term" value="F:ATP binding"/>
    <property type="evidence" value="ECO:0007669"/>
    <property type="project" value="UniProtKB-KW"/>
</dbReference>
<keyword evidence="12 20" id="KW-1133">Transmembrane helix</keyword>
<dbReference type="EMBL" id="JBBCAQ010000033">
    <property type="protein sequence ID" value="KAK7582385.1"/>
    <property type="molecule type" value="Genomic_DNA"/>
</dbReference>
<dbReference type="PANTHER" id="PTHR12039">
    <property type="entry name" value="NICOTINAMIDE MONONUCLEOTIDE ADENYLYLTRANSFERASE"/>
    <property type="match status" value="1"/>
</dbReference>
<reference evidence="22 23" key="1">
    <citation type="submission" date="2024-03" db="EMBL/GenBank/DDBJ databases">
        <title>Adaptation during the transition from Ophiocordyceps entomopathogen to insect associate is accompanied by gene loss and intensified selection.</title>
        <authorList>
            <person name="Ward C.M."/>
            <person name="Onetto C.A."/>
            <person name="Borneman A.R."/>
        </authorList>
    </citation>
    <scope>NUCLEOTIDE SEQUENCE [LARGE SCALE GENOMIC DNA]</scope>
    <source>
        <strain evidence="22">AWRI1</strain>
        <tissue evidence="22">Single Adult Female</tissue>
    </source>
</reference>
<evidence type="ECO:0000256" key="7">
    <source>
        <dbReference type="ARBA" id="ARBA00022679"/>
    </source>
</evidence>
<dbReference type="Pfam" id="PF00003">
    <property type="entry name" value="7tm_3"/>
    <property type="match status" value="1"/>
</dbReference>
<feature type="transmembrane region" description="Helical" evidence="20">
    <location>
        <begin position="791"/>
        <end position="814"/>
    </location>
</feature>
<dbReference type="GO" id="GO:0005759">
    <property type="term" value="C:mitochondrial matrix"/>
    <property type="evidence" value="ECO:0007669"/>
    <property type="project" value="UniProtKB-ARBA"/>
</dbReference>
<dbReference type="GO" id="GO:0004930">
    <property type="term" value="F:G protein-coupled receptor activity"/>
    <property type="evidence" value="ECO:0007669"/>
    <property type="project" value="InterPro"/>
</dbReference>
<feature type="transmembrane region" description="Helical" evidence="20">
    <location>
        <begin position="759"/>
        <end position="779"/>
    </location>
</feature>
<keyword evidence="8 20" id="KW-0812">Transmembrane</keyword>
<keyword evidence="10" id="KW-0547">Nucleotide-binding</keyword>
<dbReference type="GO" id="GO:0009435">
    <property type="term" value="P:NAD+ biosynthetic process"/>
    <property type="evidence" value="ECO:0007669"/>
    <property type="project" value="InterPro"/>
</dbReference>
<keyword evidence="11" id="KW-0067">ATP-binding</keyword>
<dbReference type="InterPro" id="IPR002956">
    <property type="entry name" value="Bride_of_7less"/>
</dbReference>
<evidence type="ECO:0000256" key="14">
    <source>
        <dbReference type="ARBA" id="ARBA00023128"/>
    </source>
</evidence>
<comment type="subcellular location">
    <subcellularLocation>
        <location evidence="2">Membrane</location>
        <topology evidence="2">Multi-pass membrane protein</topology>
    </subcellularLocation>
    <subcellularLocation>
        <location evidence="3">Mitochondrion</location>
    </subcellularLocation>
</comment>
<feature type="transmembrane region" description="Helical" evidence="20">
    <location>
        <begin position="722"/>
        <end position="739"/>
    </location>
</feature>
<evidence type="ECO:0000256" key="1">
    <source>
        <dbReference type="ARBA" id="ARBA00001946"/>
    </source>
</evidence>
<feature type="transmembrane region" description="Helical" evidence="20">
    <location>
        <begin position="866"/>
        <end position="884"/>
    </location>
</feature>
<dbReference type="FunFam" id="3.40.50.620:FF:000221">
    <property type="entry name" value="Nicotinamide/nicotinic acid mononucleotide adenylyltransferase 3"/>
    <property type="match status" value="1"/>
</dbReference>
<comment type="subunit">
    <text evidence="5">Homotetramer.</text>
</comment>
<dbReference type="GO" id="GO:0016020">
    <property type="term" value="C:membrane"/>
    <property type="evidence" value="ECO:0007669"/>
    <property type="project" value="UniProtKB-SubCell"/>
</dbReference>
<evidence type="ECO:0000256" key="15">
    <source>
        <dbReference type="ARBA" id="ARBA00023136"/>
    </source>
</evidence>
<evidence type="ECO:0000259" key="21">
    <source>
        <dbReference type="PROSITE" id="PS50259"/>
    </source>
</evidence>
<evidence type="ECO:0000256" key="10">
    <source>
        <dbReference type="ARBA" id="ARBA00022741"/>
    </source>
</evidence>
<keyword evidence="6" id="KW-0662">Pyridine nucleotide biosynthesis</keyword>
<dbReference type="SUPFAM" id="SSF52374">
    <property type="entry name" value="Nucleotidylyl transferase"/>
    <property type="match status" value="1"/>
</dbReference>
<feature type="transmembrane region" description="Helical" evidence="20">
    <location>
        <begin position="683"/>
        <end position="710"/>
    </location>
</feature>
<sequence>MKETVVLFMCGSFNPVTNMHLRMMEIARDHLQHCGHIVKGGFISPVHDSYPKDTLISIKHRVLMLKLTLESSDWLHLSTWESEQKSWTETFEVLQHHQEKIHELMKTKNINRFESRTDSKTNVEQNVTVKLVCGADFLASFLIPNVWKSEQIELILKKYGIVVITRTGFNIADIIEENDILYKYMSRIIVVNEYIENSISSTKIRKACHRNLSIKYLVPDKVEQYIKTHALYANSNSNMSEMYFLFIFLSLCIKLVKCDVADCAINRYEKYYSSSGDVFVIGLFDAHKGENCSISNPAVLQQMYNVAVTISLLNNLNYVPGITIGMALYDTCTNKDIAQKTLISSLVDAHCNVPYNLGIVSPRIVSEMIYNFSKIANIPVFTLDYESKPAVILNISVQLLKELGCNRVDVAVLPNFDLIRHFNHITLQENICVGVSYTFSHFENSCPGDNMLVFMAVTNAELSPLLKLSTDCLSTFIITILDNNVDLPSVTEHLLLHEAYIIIPSNIWPEFSVAIEDDFESVVTTIQKNLHYSNITMNFIRTSSIVISIVDHFKSKLDAECGSSSSSHTLCANLSRFEKSDENISDKYSSTIPQVLGIEKHNVLQYLILKSHFNRVDQFAEVHIAENGTNIQFANPISLGEAVFCDWGSDECQNCSNFANDPFESRISKFFDRVPFRLKPNGWVPSMLTICIIGIVSCGCVLCFILGRVFKEDILEGNPCSTFLLIVATILMYLVVLPFTVEADPTDRTLCVLKLFGTSISYCFVFSVILSRVLMILTCDYNGSFMSHINGYLQSFLCFFMFAVQFGLIFEFYIFGWVLSEIDYCSEFLDNNYFLLYLLYDMFLLVLIALVVPFVTKSRRNYKEGLCFTVLAACFVMVWVFSYVGYFVTSSVWRDFFVAFGLTGTASSVVVCVLIPRTYLIATGIVRDRITSAIPSNISNLIDMNYRSTQALYDSVNLDTAKKGELNVGYYDDPQASSSSTRSDILTRRKSADVIVHNVESHYEDYTPSAADQKVTKF</sequence>
<keyword evidence="7" id="KW-0808">Transferase</keyword>
<keyword evidence="14" id="KW-0496">Mitochondrion</keyword>
<comment type="cofactor">
    <cofactor evidence="1">
        <name>Mg(2+)</name>
        <dbReference type="ChEBI" id="CHEBI:18420"/>
    </cofactor>
</comment>
<evidence type="ECO:0000256" key="13">
    <source>
        <dbReference type="ARBA" id="ARBA00023027"/>
    </source>
</evidence>
<evidence type="ECO:0000256" key="6">
    <source>
        <dbReference type="ARBA" id="ARBA00022642"/>
    </source>
</evidence>
<feature type="transmembrane region" description="Helical" evidence="20">
    <location>
        <begin position="896"/>
        <end position="920"/>
    </location>
</feature>
<evidence type="ECO:0000256" key="18">
    <source>
        <dbReference type="ARBA" id="ARBA00079369"/>
    </source>
</evidence>
<dbReference type="Pfam" id="PF01467">
    <property type="entry name" value="CTP_transf_like"/>
    <property type="match status" value="1"/>
</dbReference>